<dbReference type="EMBL" id="CATNWA010016960">
    <property type="protein sequence ID" value="CAI9596785.1"/>
    <property type="molecule type" value="Genomic_DNA"/>
</dbReference>
<sequence length="76" mass="8373">GCQLPIFVQTKNWLRCLPAHGSNISGKYGDSNIRCKFIEEREEIVHLQKQHRGTGWSSCCAASKPPLACQGVYAGP</sequence>
<evidence type="ECO:0000313" key="2">
    <source>
        <dbReference type="Proteomes" id="UP001162483"/>
    </source>
</evidence>
<reference evidence="1" key="1">
    <citation type="submission" date="2023-05" db="EMBL/GenBank/DDBJ databases">
        <authorList>
            <person name="Stuckert A."/>
        </authorList>
    </citation>
    <scope>NUCLEOTIDE SEQUENCE</scope>
</reference>
<evidence type="ECO:0000313" key="1">
    <source>
        <dbReference type="EMBL" id="CAI9596785.1"/>
    </source>
</evidence>
<dbReference type="Proteomes" id="UP001162483">
    <property type="component" value="Unassembled WGS sequence"/>
</dbReference>
<proteinExistence type="predicted"/>
<keyword evidence="2" id="KW-1185">Reference proteome</keyword>
<comment type="caution">
    <text evidence="1">The sequence shown here is derived from an EMBL/GenBank/DDBJ whole genome shotgun (WGS) entry which is preliminary data.</text>
</comment>
<feature type="non-terminal residue" evidence="1">
    <location>
        <position position="1"/>
    </location>
</feature>
<gene>
    <name evidence="1" type="ORF">SPARVUS_LOCUS12120353</name>
</gene>
<organism evidence="1 2">
    <name type="scientific">Staurois parvus</name>
    <dbReference type="NCBI Taxonomy" id="386267"/>
    <lineage>
        <taxon>Eukaryota</taxon>
        <taxon>Metazoa</taxon>
        <taxon>Chordata</taxon>
        <taxon>Craniata</taxon>
        <taxon>Vertebrata</taxon>
        <taxon>Euteleostomi</taxon>
        <taxon>Amphibia</taxon>
        <taxon>Batrachia</taxon>
        <taxon>Anura</taxon>
        <taxon>Neobatrachia</taxon>
        <taxon>Ranoidea</taxon>
        <taxon>Ranidae</taxon>
        <taxon>Staurois</taxon>
    </lineage>
</organism>
<protein>
    <submittedName>
        <fullName evidence="1">Uncharacterized protein</fullName>
    </submittedName>
</protein>
<name>A0ABN9FIE3_9NEOB</name>
<accession>A0ABN9FIE3</accession>